<name>A0A1I6GUG0_9EURY</name>
<evidence type="ECO:0000256" key="1">
    <source>
        <dbReference type="ARBA" id="ARBA00022987"/>
    </source>
</evidence>
<dbReference type="AlphaFoldDB" id="A0A1I6GUG0"/>
<comment type="subcellular location">
    <subcellularLocation>
        <location evidence="2">Gas vesicle</location>
    </subcellularLocation>
</comment>
<dbReference type="Proteomes" id="UP000243250">
    <property type="component" value="Unassembled WGS sequence"/>
</dbReference>
<keyword evidence="5" id="KW-1185">Reference proteome</keyword>
<dbReference type="RefSeq" id="WP_089878754.1">
    <property type="nucleotide sequence ID" value="NZ_FOYS01000002.1"/>
</dbReference>
<gene>
    <name evidence="4" type="ORF">SAMN04488124_1539</name>
</gene>
<evidence type="ECO:0000313" key="4">
    <source>
        <dbReference type="EMBL" id="SFR45756.1"/>
    </source>
</evidence>
<dbReference type="Pfam" id="PF06386">
    <property type="entry name" value="GvpL_GvpF"/>
    <property type="match status" value="2"/>
</dbReference>
<evidence type="ECO:0000256" key="3">
    <source>
        <dbReference type="ARBA" id="ARBA00035643"/>
    </source>
</evidence>
<dbReference type="EMBL" id="FOYS01000002">
    <property type="protein sequence ID" value="SFR45756.1"/>
    <property type="molecule type" value="Genomic_DNA"/>
</dbReference>
<proteinExistence type="inferred from homology"/>
<dbReference type="InterPro" id="IPR009430">
    <property type="entry name" value="GvpL/GvpF"/>
</dbReference>
<reference evidence="5" key="1">
    <citation type="submission" date="2016-10" db="EMBL/GenBank/DDBJ databases">
        <authorList>
            <person name="Varghese N."/>
            <person name="Submissions S."/>
        </authorList>
    </citation>
    <scope>NUCLEOTIDE SEQUENCE [LARGE SCALE GENOMIC DNA]</scope>
    <source>
        <strain evidence="5">CGMCC 1.8711</strain>
    </source>
</reference>
<comment type="similarity">
    <text evidence="3">Belongs to the gas vesicle GvpF/GvpL family.</text>
</comment>
<dbReference type="PANTHER" id="PTHR36852">
    <property type="entry name" value="PROTEIN GVPL 2"/>
    <property type="match status" value="1"/>
</dbReference>
<organism evidence="4 5">
    <name type="scientific">Halogeometricum limi</name>
    <dbReference type="NCBI Taxonomy" id="555875"/>
    <lineage>
        <taxon>Archaea</taxon>
        <taxon>Methanobacteriati</taxon>
        <taxon>Methanobacteriota</taxon>
        <taxon>Stenosarchaea group</taxon>
        <taxon>Halobacteria</taxon>
        <taxon>Halobacteriales</taxon>
        <taxon>Haloferacaceae</taxon>
        <taxon>Halogeometricum</taxon>
    </lineage>
</organism>
<protein>
    <submittedName>
        <fullName evidence="4">Gas vesicle synthesis protein GvpL/GvpF</fullName>
    </submittedName>
</protein>
<dbReference type="PANTHER" id="PTHR36852:SF1">
    <property type="entry name" value="PROTEIN GVPL 2"/>
    <property type="match status" value="1"/>
</dbReference>
<dbReference type="GO" id="GO:0031411">
    <property type="term" value="C:gas vesicle"/>
    <property type="evidence" value="ECO:0007669"/>
    <property type="project" value="UniProtKB-SubCell"/>
</dbReference>
<keyword evidence="1" id="KW-0304">Gas vesicle</keyword>
<dbReference type="STRING" id="555875.SAMN04488124_1539"/>
<sequence>MSSHLYAYGVVEAEDFELEMEGVEGEGPAETVTYRSLSAVVTPIDEMDVERTDENTRAHDEVLRAVMTEGAGRTVVPMQFGMTFKSARPLKSVMRGGRRAFRKALMDVDGAVELGVKVVADEDSTLDRETVGADVSERLVALSDGEAENDLYSDRLVFNRSYLVDTDEQDAFGDAVSDLEAEYPDAIVQYTGPWAPYNFVDVEIGAK</sequence>
<dbReference type="GO" id="GO:0031412">
    <property type="term" value="P:gas vesicle organization"/>
    <property type="evidence" value="ECO:0007669"/>
    <property type="project" value="InterPro"/>
</dbReference>
<evidence type="ECO:0000256" key="2">
    <source>
        <dbReference type="ARBA" id="ARBA00035108"/>
    </source>
</evidence>
<dbReference type="OrthoDB" id="130966at2157"/>
<evidence type="ECO:0000313" key="5">
    <source>
        <dbReference type="Proteomes" id="UP000243250"/>
    </source>
</evidence>
<accession>A0A1I6GUG0</accession>